<comment type="caution">
    <text evidence="1">The sequence shown here is derived from an EMBL/GenBank/DDBJ whole genome shotgun (WGS) entry which is preliminary data.</text>
</comment>
<dbReference type="EMBL" id="AEDU01000021">
    <property type="protein sequence ID" value="EFN98351.1"/>
    <property type="molecule type" value="Genomic_DNA"/>
</dbReference>
<sequence length="37" mass="4310">MYHLQKQHIFILSLTRKELMQIGKIFEGDCGSVIQFG</sequence>
<dbReference type="Proteomes" id="UP000004966">
    <property type="component" value="Unassembled WGS sequence"/>
</dbReference>
<name>E1LN40_STRMT</name>
<accession>E1LN40</accession>
<protein>
    <submittedName>
        <fullName evidence="1">Uncharacterized protein</fullName>
    </submittedName>
</protein>
<gene>
    <name evidence="1" type="ORF">SMSK564_1310</name>
</gene>
<reference evidence="1 2" key="1">
    <citation type="submission" date="2010-09" db="EMBL/GenBank/DDBJ databases">
        <authorList>
            <person name="Daugherty S.C."/>
            <person name="Tallon L.J."/>
            <person name="Jones K.M."/>
            <person name="Liu X."/>
            <person name="Kilian M."/>
            <person name="Tettelin H."/>
        </authorList>
    </citation>
    <scope>NUCLEOTIDE SEQUENCE [LARGE SCALE GENOMIC DNA]</scope>
    <source>
        <strain evidence="1 2">SK564</strain>
    </source>
</reference>
<organism evidence="1 2">
    <name type="scientific">Streptococcus mitis SK564</name>
    <dbReference type="NCBI Taxonomy" id="585203"/>
    <lineage>
        <taxon>Bacteria</taxon>
        <taxon>Bacillati</taxon>
        <taxon>Bacillota</taxon>
        <taxon>Bacilli</taxon>
        <taxon>Lactobacillales</taxon>
        <taxon>Streptococcaceae</taxon>
        <taxon>Streptococcus</taxon>
        <taxon>Streptococcus mitis group</taxon>
    </lineage>
</organism>
<dbReference type="AlphaFoldDB" id="E1LN40"/>
<evidence type="ECO:0000313" key="1">
    <source>
        <dbReference type="EMBL" id="EFN98351.1"/>
    </source>
</evidence>
<evidence type="ECO:0000313" key="2">
    <source>
        <dbReference type="Proteomes" id="UP000004966"/>
    </source>
</evidence>
<proteinExistence type="predicted"/>